<gene>
    <name evidence="2" type="ORF">ESZ50_02370</name>
</gene>
<dbReference type="OrthoDB" id="2252373at2"/>
<keyword evidence="3" id="KW-1185">Reference proteome</keyword>
<sequence>MFKKRNIILFLVMIIGLVSLPSQQVHAAYTSTGWDYTNIPAGSNGSSYDSVNPKDNLYANSVGAVPIRLASGTTPTASFTYTPEDASKDPWYGGNIKIGWQGIVSADITLGTVLNIWNGLGFVANVNLPETIYSGDVQDSINNAAVPPVINIAGVDVTLSGQNFVPIGPHTLRLTLTKNNIQGIAGKLVDIASKNIFNLNNLPINFSITVPVKDITKNGAWNPATKTYYTGAQKTLTQNRFPPMVGKTDEFSVDFYGYDDIREGGTKGPLGFNIFGTGNLYAKLNADNTFMSKNRVYPTNPIKSWDQYISPSDNTGYYNTATTSETVDGSNKEISDFSFTNNYLRNYNLNLDVFNGTWDQVNQNTPSRFDRIVNFFTQKSTSGGTVSHTPTTGGSIGSTLPVQYTGKDSDGTTLSPVQVNVGEKYQTSDIKANGVTTYGAFKSGSTPTAIQSNKPTQLSISWKAPSLKSGKIVYSIVDNSFQNNVPETTFVSKISNTADTVNTYQTVTGTIPGLKPGNYAVMFKIVDDDYPTQNAYMSIDNSAYLASLDTPKFDVSNIITNERTNASDSSSINALWGDTIDEKVKYSVTDTGQNTLKDQTLTITTPKNTSFVADSLSIKVNGSSVDLSSADYSKISSGMNVTLNGVTFKSGDTVDIAYKYKVGNVSNQTINTIPVVFNAKAQFTDASGASNYTDLLPITSQQMAIKLPAEGLLFVSAPSSLSFGTVNRPYQSTDFPTISKNLQFVINNTMVGTANSNWQLSATLSQEFHTSSGQTLNSEFANLTYNDGKSTSTIKNGQTTPIYNGSGKGEQTFSLDNRFKLHVDPNGLNLGLTNDTYTSQITWNLSNGPTS</sequence>
<reference evidence="2 3" key="1">
    <citation type="submission" date="2019-01" db="EMBL/GenBank/DDBJ databases">
        <title>Weissella sp. nov., a novel lactic acid bacterium isolated from animal feces.</title>
        <authorList>
            <person name="Wang L.-T."/>
        </authorList>
    </citation>
    <scope>NUCLEOTIDE SEQUENCE [LARGE SCALE GENOMIC DNA]</scope>
    <source>
        <strain evidence="2 3">8H-2</strain>
    </source>
</reference>
<protein>
    <recommendedName>
        <fullName evidence="4">WxL domain-containing protein</fullName>
    </recommendedName>
</protein>
<dbReference type="EMBL" id="SDGZ01000008">
    <property type="protein sequence ID" value="TYC50533.1"/>
    <property type="molecule type" value="Genomic_DNA"/>
</dbReference>
<dbReference type="RefSeq" id="WP_148622005.1">
    <property type="nucleotide sequence ID" value="NZ_SDGZ01000008.1"/>
</dbReference>
<comment type="caution">
    <text evidence="2">The sequence shown here is derived from an EMBL/GenBank/DDBJ whole genome shotgun (WGS) entry which is preliminary data.</text>
</comment>
<evidence type="ECO:0000256" key="1">
    <source>
        <dbReference type="SAM" id="SignalP"/>
    </source>
</evidence>
<proteinExistence type="predicted"/>
<evidence type="ECO:0000313" key="2">
    <source>
        <dbReference type="EMBL" id="TYC50533.1"/>
    </source>
</evidence>
<evidence type="ECO:0008006" key="4">
    <source>
        <dbReference type="Google" id="ProtNLM"/>
    </source>
</evidence>
<dbReference type="Proteomes" id="UP000371977">
    <property type="component" value="Unassembled WGS sequence"/>
</dbReference>
<keyword evidence="1" id="KW-0732">Signal</keyword>
<evidence type="ECO:0000313" key="3">
    <source>
        <dbReference type="Proteomes" id="UP000371977"/>
    </source>
</evidence>
<feature type="chain" id="PRO_5025352858" description="WxL domain-containing protein" evidence="1">
    <location>
        <begin position="28"/>
        <end position="851"/>
    </location>
</feature>
<dbReference type="AlphaFoldDB" id="A0A6C2CB27"/>
<organism evidence="2 3">
    <name type="scientific">Weissella muntiaci</name>
    <dbReference type="NCBI Taxonomy" id="2508881"/>
    <lineage>
        <taxon>Bacteria</taxon>
        <taxon>Bacillati</taxon>
        <taxon>Bacillota</taxon>
        <taxon>Bacilli</taxon>
        <taxon>Lactobacillales</taxon>
        <taxon>Lactobacillaceae</taxon>
        <taxon>Weissella</taxon>
    </lineage>
</organism>
<name>A0A6C2CB27_9LACO</name>
<accession>A0A6C2CB27</accession>
<feature type="signal peptide" evidence="1">
    <location>
        <begin position="1"/>
        <end position="27"/>
    </location>
</feature>